<sequence length="277" mass="32408">MDLFSDFGDNDDSDVDTLRASALMLAEMRYRMSDPQVQDAFPSVLQPIFKKLVGQLTSAEKRVKEVERYVSEYYLPDEFKSHVDHLASSHRHLQLKSGIISEGTTQRHLEGHRPSLKADYHMRAKRQMKGHHIIVDSFHFEHQQGYHRARQSREEGTHRRLIDENVCVEPDLQEQKTEQCFRLASCARNYNIYDFFVFLFGDDIDFDTGKVDAKEKIKVEDEVDLIARLGRIKTFSRYILLLYDKGELNSILEADNKCDMLLQEFHRFDEDLSVKGK</sequence>
<accession>A0A6U6CKQ8</accession>
<evidence type="ECO:0000313" key="2">
    <source>
        <dbReference type="EMBL" id="CAE2207051.1"/>
    </source>
</evidence>
<dbReference type="AlphaFoldDB" id="A0A6U6CKQ8"/>
<dbReference type="EMBL" id="HBKQ01004484">
    <property type="protein sequence ID" value="CAE2207051.1"/>
    <property type="molecule type" value="Transcribed_RNA"/>
</dbReference>
<evidence type="ECO:0000313" key="1">
    <source>
        <dbReference type="EMBL" id="CAE2207031.1"/>
    </source>
</evidence>
<protein>
    <submittedName>
        <fullName evidence="1">Uncharacterized protein</fullName>
    </submittedName>
</protein>
<name>A0A6U6CKQ8_9STRA</name>
<gene>
    <name evidence="1" type="ORF">OAUR00152_LOCUS3069</name>
    <name evidence="2" type="ORF">OAUR00152_LOCUS3074</name>
</gene>
<reference evidence="1" key="1">
    <citation type="submission" date="2021-01" db="EMBL/GenBank/DDBJ databases">
        <authorList>
            <person name="Corre E."/>
            <person name="Pelletier E."/>
            <person name="Niang G."/>
            <person name="Scheremetjew M."/>
            <person name="Finn R."/>
            <person name="Kale V."/>
            <person name="Holt S."/>
            <person name="Cochrane G."/>
            <person name="Meng A."/>
            <person name="Brown T."/>
            <person name="Cohen L."/>
        </authorList>
    </citation>
    <scope>NUCLEOTIDE SEQUENCE</scope>
    <source>
        <strain evidence="1">Isolate 1302-5</strain>
    </source>
</reference>
<organism evidence="1">
    <name type="scientific">Odontella aurita</name>
    <dbReference type="NCBI Taxonomy" id="265563"/>
    <lineage>
        <taxon>Eukaryota</taxon>
        <taxon>Sar</taxon>
        <taxon>Stramenopiles</taxon>
        <taxon>Ochrophyta</taxon>
        <taxon>Bacillariophyta</taxon>
        <taxon>Mediophyceae</taxon>
        <taxon>Biddulphiophycidae</taxon>
        <taxon>Eupodiscales</taxon>
        <taxon>Odontellaceae</taxon>
        <taxon>Odontella</taxon>
    </lineage>
</organism>
<proteinExistence type="predicted"/>
<dbReference type="EMBL" id="HBKQ01004479">
    <property type="protein sequence ID" value="CAE2207031.1"/>
    <property type="molecule type" value="Transcribed_RNA"/>
</dbReference>